<gene>
    <name evidence="8" type="ORF">AGOR_G00006790</name>
</gene>
<evidence type="ECO:0000256" key="1">
    <source>
        <dbReference type="ARBA" id="ARBA00004613"/>
    </source>
</evidence>
<proteinExistence type="inferred from homology"/>
<dbReference type="SUPFAM" id="SSF54117">
    <property type="entry name" value="Interleukin 8-like chemokines"/>
    <property type="match status" value="1"/>
</dbReference>
<organism evidence="8 9">
    <name type="scientific">Albula goreensis</name>
    <dbReference type="NCBI Taxonomy" id="1534307"/>
    <lineage>
        <taxon>Eukaryota</taxon>
        <taxon>Metazoa</taxon>
        <taxon>Chordata</taxon>
        <taxon>Craniata</taxon>
        <taxon>Vertebrata</taxon>
        <taxon>Euteleostomi</taxon>
        <taxon>Actinopterygii</taxon>
        <taxon>Neopterygii</taxon>
        <taxon>Teleostei</taxon>
        <taxon>Albuliformes</taxon>
        <taxon>Albulidae</taxon>
        <taxon>Albula</taxon>
    </lineage>
</organism>
<dbReference type="Gene3D" id="2.40.50.40">
    <property type="match status" value="1"/>
</dbReference>
<evidence type="ECO:0000256" key="5">
    <source>
        <dbReference type="ARBA" id="ARBA00022729"/>
    </source>
</evidence>
<accession>A0A8T3E718</accession>
<protein>
    <recommendedName>
        <fullName evidence="7">Chemokine interleukin-8-like domain-containing protein</fullName>
    </recommendedName>
</protein>
<dbReference type="InterPro" id="IPR039809">
    <property type="entry name" value="Chemokine_b/g/d"/>
</dbReference>
<sequence>MSSSRLTTLSAALLLLICAVALTEGLRMGNNPKKCCFDFAKTRFPLKRLVSYKATSPLCSNQAVIFRTYAGMQVCARNSDPWVKEYIQYFDKKNGKQ</sequence>
<feature type="domain" description="Chemokine interleukin-8-like" evidence="7">
    <location>
        <begin position="32"/>
        <end position="90"/>
    </location>
</feature>
<dbReference type="EMBL" id="JAERUA010000001">
    <property type="protein sequence ID" value="KAI1904550.1"/>
    <property type="molecule type" value="Genomic_DNA"/>
</dbReference>
<evidence type="ECO:0000259" key="7">
    <source>
        <dbReference type="SMART" id="SM00199"/>
    </source>
</evidence>
<evidence type="ECO:0000256" key="3">
    <source>
        <dbReference type="ARBA" id="ARBA00022514"/>
    </source>
</evidence>
<evidence type="ECO:0000256" key="2">
    <source>
        <dbReference type="ARBA" id="ARBA00010868"/>
    </source>
</evidence>
<evidence type="ECO:0000256" key="4">
    <source>
        <dbReference type="ARBA" id="ARBA00022525"/>
    </source>
</evidence>
<keyword evidence="5 6" id="KW-0732">Signal</keyword>
<feature type="chain" id="PRO_5035789259" description="Chemokine interleukin-8-like domain-containing protein" evidence="6">
    <location>
        <begin position="26"/>
        <end position="97"/>
    </location>
</feature>
<dbReference type="GO" id="GO:0005615">
    <property type="term" value="C:extracellular space"/>
    <property type="evidence" value="ECO:0007669"/>
    <property type="project" value="UniProtKB-KW"/>
</dbReference>
<dbReference type="GO" id="GO:0008009">
    <property type="term" value="F:chemokine activity"/>
    <property type="evidence" value="ECO:0007669"/>
    <property type="project" value="InterPro"/>
</dbReference>
<evidence type="ECO:0000256" key="6">
    <source>
        <dbReference type="SAM" id="SignalP"/>
    </source>
</evidence>
<evidence type="ECO:0000313" key="9">
    <source>
        <dbReference type="Proteomes" id="UP000829720"/>
    </source>
</evidence>
<dbReference type="GO" id="GO:0006955">
    <property type="term" value="P:immune response"/>
    <property type="evidence" value="ECO:0007669"/>
    <property type="project" value="InterPro"/>
</dbReference>
<keyword evidence="3" id="KW-0202">Cytokine</keyword>
<keyword evidence="9" id="KW-1185">Reference proteome</keyword>
<dbReference type="Proteomes" id="UP000829720">
    <property type="component" value="Unassembled WGS sequence"/>
</dbReference>
<name>A0A8T3E718_9TELE</name>
<keyword evidence="4" id="KW-0964">Secreted</keyword>
<dbReference type="Pfam" id="PF00048">
    <property type="entry name" value="IL8"/>
    <property type="match status" value="1"/>
</dbReference>
<comment type="caution">
    <text evidence="8">The sequence shown here is derived from an EMBL/GenBank/DDBJ whole genome shotgun (WGS) entry which is preliminary data.</text>
</comment>
<reference evidence="8" key="1">
    <citation type="submission" date="2021-01" db="EMBL/GenBank/DDBJ databases">
        <authorList>
            <person name="Zahm M."/>
            <person name="Roques C."/>
            <person name="Cabau C."/>
            <person name="Klopp C."/>
            <person name="Donnadieu C."/>
            <person name="Jouanno E."/>
            <person name="Lampietro C."/>
            <person name="Louis A."/>
            <person name="Herpin A."/>
            <person name="Echchiki A."/>
            <person name="Berthelot C."/>
            <person name="Parey E."/>
            <person name="Roest-Crollius H."/>
            <person name="Braasch I."/>
            <person name="Postlethwait J."/>
            <person name="Bobe J."/>
            <person name="Montfort J."/>
            <person name="Bouchez O."/>
            <person name="Begum T."/>
            <person name="Mejri S."/>
            <person name="Adams A."/>
            <person name="Chen W.-J."/>
            <person name="Guiguen Y."/>
        </authorList>
    </citation>
    <scope>NUCLEOTIDE SEQUENCE</scope>
    <source>
        <tissue evidence="8">Blood</tissue>
    </source>
</reference>
<dbReference type="OrthoDB" id="9447832at2759"/>
<dbReference type="PANTHER" id="PTHR12015:SF183">
    <property type="entry name" value="C-C MOTIF CHEMOKINE 3"/>
    <property type="match status" value="1"/>
</dbReference>
<dbReference type="SMART" id="SM00199">
    <property type="entry name" value="SCY"/>
    <property type="match status" value="1"/>
</dbReference>
<comment type="similarity">
    <text evidence="2">Belongs to the intercrine beta (chemokine CC) family.</text>
</comment>
<dbReference type="InterPro" id="IPR036048">
    <property type="entry name" value="Interleukin_8-like_sf"/>
</dbReference>
<dbReference type="FunFam" id="2.40.50.40:FF:000002">
    <property type="entry name" value="C-C motif chemokine"/>
    <property type="match status" value="1"/>
</dbReference>
<feature type="signal peptide" evidence="6">
    <location>
        <begin position="1"/>
        <end position="25"/>
    </location>
</feature>
<evidence type="ECO:0000313" key="8">
    <source>
        <dbReference type="EMBL" id="KAI1904550.1"/>
    </source>
</evidence>
<dbReference type="AlphaFoldDB" id="A0A8T3E718"/>
<dbReference type="PANTHER" id="PTHR12015">
    <property type="entry name" value="SMALL INDUCIBLE CYTOKINE A"/>
    <property type="match status" value="1"/>
</dbReference>
<dbReference type="CDD" id="cd00272">
    <property type="entry name" value="Chemokine_CC"/>
    <property type="match status" value="1"/>
</dbReference>
<comment type="subcellular location">
    <subcellularLocation>
        <location evidence="1">Secreted</location>
    </subcellularLocation>
</comment>
<dbReference type="InterPro" id="IPR001811">
    <property type="entry name" value="Chemokine_IL8-like_dom"/>
</dbReference>